<gene>
    <name evidence="1" type="ORF">Mame_02853</name>
</gene>
<proteinExistence type="predicted"/>
<reference evidence="1 2" key="1">
    <citation type="submission" date="2017-03" db="EMBL/GenBank/DDBJ databases">
        <title>Foreign affairs: Plasmid Transfer between Roseobacters and Rhizobia.</title>
        <authorList>
            <person name="Bartling P."/>
            <person name="Bunk B."/>
            <person name="Overmann J."/>
            <person name="Brinkmann H."/>
            <person name="Petersen J."/>
        </authorList>
    </citation>
    <scope>NUCLEOTIDE SEQUENCE [LARGE SCALE GENOMIC DNA]</scope>
    <source>
        <strain evidence="1 2">MACL11</strain>
    </source>
</reference>
<evidence type="ECO:0008006" key="3">
    <source>
        <dbReference type="Google" id="ProtNLM"/>
    </source>
</evidence>
<evidence type="ECO:0000313" key="2">
    <source>
        <dbReference type="Proteomes" id="UP000191135"/>
    </source>
</evidence>
<dbReference type="InterPro" id="IPR032710">
    <property type="entry name" value="NTF2-like_dom_sf"/>
</dbReference>
<sequence length="137" mass="15405">MTQQDKDAAVQPVNLSDVLEEVTKLCDLYEKALMENDLDTLDALFWESEQTLRYGVGENLYGIAEIREFRKGRSGGSPQREVIRRQITTFGRDCAVCDLEFQRPGAAVRGRQSQTWIRTASGWKVAAAHVSLMGNSH</sequence>
<dbReference type="NCBIfam" id="NF033625">
    <property type="entry name" value="HpxZ"/>
    <property type="match status" value="1"/>
</dbReference>
<dbReference type="AlphaFoldDB" id="A0A1U9Z3B9"/>
<dbReference type="SUPFAM" id="SSF54427">
    <property type="entry name" value="NTF2-like"/>
    <property type="match status" value="1"/>
</dbReference>
<accession>A0A1U9Z3B9</accession>
<dbReference type="Proteomes" id="UP000191135">
    <property type="component" value="Chromosome"/>
</dbReference>
<evidence type="ECO:0000313" key="1">
    <source>
        <dbReference type="EMBL" id="AQZ52176.1"/>
    </source>
</evidence>
<dbReference type="RefSeq" id="WP_018063166.1">
    <property type="nucleotide sequence ID" value="NZ_AQWH01000002.1"/>
</dbReference>
<organism evidence="1 2">
    <name type="scientific">Martelella mediterranea DSM 17316</name>
    <dbReference type="NCBI Taxonomy" id="1122214"/>
    <lineage>
        <taxon>Bacteria</taxon>
        <taxon>Pseudomonadati</taxon>
        <taxon>Pseudomonadota</taxon>
        <taxon>Alphaproteobacteria</taxon>
        <taxon>Hyphomicrobiales</taxon>
        <taxon>Aurantimonadaceae</taxon>
        <taxon>Martelella</taxon>
    </lineage>
</organism>
<dbReference type="STRING" id="1122214.Mame_02853"/>
<keyword evidence="2" id="KW-1185">Reference proteome</keyword>
<dbReference type="Pfam" id="PF11533">
    <property type="entry name" value="AtzH-like"/>
    <property type="match status" value="1"/>
</dbReference>
<dbReference type="OrthoDB" id="9791198at2"/>
<dbReference type="KEGG" id="mmed:Mame_02853"/>
<dbReference type="InterPro" id="IPR024507">
    <property type="entry name" value="AtzH-like"/>
</dbReference>
<dbReference type="eggNOG" id="COG0319">
    <property type="taxonomic scope" value="Bacteria"/>
</dbReference>
<name>A0A1U9Z3B9_9HYPH</name>
<dbReference type="Gene3D" id="3.10.450.50">
    <property type="match status" value="1"/>
</dbReference>
<dbReference type="EMBL" id="CP020330">
    <property type="protein sequence ID" value="AQZ52176.1"/>
    <property type="molecule type" value="Genomic_DNA"/>
</dbReference>
<protein>
    <recommendedName>
        <fullName evidence="3">DUF4440 domain-containing protein</fullName>
    </recommendedName>
</protein>